<dbReference type="Proteomes" id="UP001605036">
    <property type="component" value="Unassembled WGS sequence"/>
</dbReference>
<sequence length="96" mass="11784">MRHPSLREPKMRHAVLVEKIPRNMKKAADWWEKWRTNILWLIWYRRNECARQRSLHRMIMKSTRISRTFFTHMEASNQDERSMRAAREDKVAAQCS</sequence>
<comment type="caution">
    <text evidence="2">The sequence shown here is derived from an EMBL/GenBank/DDBJ whole genome shotgun (WGS) entry which is preliminary data.</text>
</comment>
<accession>A0ABD1YQ98</accession>
<name>A0ABD1YQ98_9MARC</name>
<feature type="compositionally biased region" description="Basic and acidic residues" evidence="1">
    <location>
        <begin position="78"/>
        <end position="96"/>
    </location>
</feature>
<dbReference type="EMBL" id="JBHFFA010000003">
    <property type="protein sequence ID" value="KAL2632766.1"/>
    <property type="molecule type" value="Genomic_DNA"/>
</dbReference>
<proteinExistence type="predicted"/>
<keyword evidence="3" id="KW-1185">Reference proteome</keyword>
<protein>
    <submittedName>
        <fullName evidence="2">Uncharacterized protein</fullName>
    </submittedName>
</protein>
<evidence type="ECO:0000313" key="3">
    <source>
        <dbReference type="Proteomes" id="UP001605036"/>
    </source>
</evidence>
<organism evidence="2 3">
    <name type="scientific">Riccia fluitans</name>
    <dbReference type="NCBI Taxonomy" id="41844"/>
    <lineage>
        <taxon>Eukaryota</taxon>
        <taxon>Viridiplantae</taxon>
        <taxon>Streptophyta</taxon>
        <taxon>Embryophyta</taxon>
        <taxon>Marchantiophyta</taxon>
        <taxon>Marchantiopsida</taxon>
        <taxon>Marchantiidae</taxon>
        <taxon>Marchantiales</taxon>
        <taxon>Ricciaceae</taxon>
        <taxon>Riccia</taxon>
    </lineage>
</organism>
<reference evidence="2 3" key="1">
    <citation type="submission" date="2024-09" db="EMBL/GenBank/DDBJ databases">
        <title>Chromosome-scale assembly of Riccia fluitans.</title>
        <authorList>
            <person name="Paukszto L."/>
            <person name="Sawicki J."/>
            <person name="Karawczyk K."/>
            <person name="Piernik-Szablinska J."/>
            <person name="Szczecinska M."/>
            <person name="Mazdziarz M."/>
        </authorList>
    </citation>
    <scope>NUCLEOTIDE SEQUENCE [LARGE SCALE GENOMIC DNA]</scope>
    <source>
        <strain evidence="2">Rf_01</strain>
        <tissue evidence="2">Aerial parts of the thallus</tissue>
    </source>
</reference>
<evidence type="ECO:0000313" key="2">
    <source>
        <dbReference type="EMBL" id="KAL2632766.1"/>
    </source>
</evidence>
<evidence type="ECO:0000256" key="1">
    <source>
        <dbReference type="SAM" id="MobiDB-lite"/>
    </source>
</evidence>
<gene>
    <name evidence="2" type="ORF">R1flu_004245</name>
</gene>
<feature type="region of interest" description="Disordered" evidence="1">
    <location>
        <begin position="76"/>
        <end position="96"/>
    </location>
</feature>
<dbReference type="AlphaFoldDB" id="A0ABD1YQ98"/>